<gene>
    <name evidence="2" type="ORF">TSOC_004550</name>
</gene>
<keyword evidence="3" id="KW-1185">Reference proteome</keyword>
<feature type="region of interest" description="Disordered" evidence="1">
    <location>
        <begin position="1"/>
        <end position="31"/>
    </location>
</feature>
<accession>A0A2J8A8L3</accession>
<proteinExistence type="predicted"/>
<dbReference type="Proteomes" id="UP000236333">
    <property type="component" value="Unassembled WGS sequence"/>
</dbReference>
<reference evidence="2 3" key="1">
    <citation type="journal article" date="2017" name="Mol. Biol. Evol.">
        <title>The 4-celled Tetrabaena socialis nuclear genome reveals the essential components for genetic control of cell number at the origin of multicellularity in the volvocine lineage.</title>
        <authorList>
            <person name="Featherston J."/>
            <person name="Arakaki Y."/>
            <person name="Hanschen E.R."/>
            <person name="Ferris P.J."/>
            <person name="Michod R.E."/>
            <person name="Olson B.J.S.C."/>
            <person name="Nozaki H."/>
            <person name="Durand P.M."/>
        </authorList>
    </citation>
    <scope>NUCLEOTIDE SEQUENCE [LARGE SCALE GENOMIC DNA]</scope>
    <source>
        <strain evidence="2 3">NIES-571</strain>
    </source>
</reference>
<feature type="non-terminal residue" evidence="2">
    <location>
        <position position="1"/>
    </location>
</feature>
<evidence type="ECO:0000256" key="1">
    <source>
        <dbReference type="SAM" id="MobiDB-lite"/>
    </source>
</evidence>
<dbReference type="AlphaFoldDB" id="A0A2J8A8L3"/>
<protein>
    <submittedName>
        <fullName evidence="2">Uncharacterized protein</fullName>
    </submittedName>
</protein>
<comment type="caution">
    <text evidence="2">The sequence shown here is derived from an EMBL/GenBank/DDBJ whole genome shotgun (WGS) entry which is preliminary data.</text>
</comment>
<dbReference type="EMBL" id="PGGS01000113">
    <property type="protein sequence ID" value="PNH08867.1"/>
    <property type="molecule type" value="Genomic_DNA"/>
</dbReference>
<evidence type="ECO:0000313" key="3">
    <source>
        <dbReference type="Proteomes" id="UP000236333"/>
    </source>
</evidence>
<name>A0A2J8A8L3_9CHLO</name>
<organism evidence="2 3">
    <name type="scientific">Tetrabaena socialis</name>
    <dbReference type="NCBI Taxonomy" id="47790"/>
    <lineage>
        <taxon>Eukaryota</taxon>
        <taxon>Viridiplantae</taxon>
        <taxon>Chlorophyta</taxon>
        <taxon>core chlorophytes</taxon>
        <taxon>Chlorophyceae</taxon>
        <taxon>CS clade</taxon>
        <taxon>Chlamydomonadales</taxon>
        <taxon>Tetrabaenaceae</taxon>
        <taxon>Tetrabaena</taxon>
    </lineage>
</organism>
<sequence length="31" mass="3509">GWRWPRGASARPMARGAPRTRTQCGGRRRAE</sequence>
<evidence type="ECO:0000313" key="2">
    <source>
        <dbReference type="EMBL" id="PNH08867.1"/>
    </source>
</evidence>